<accession>A0A6B0U4Y1</accession>
<sequence length="74" mass="8468">MTCRIIYIFSCWWIAHNKIPQGVHALSGWMQARHCLTLQAVLDKSQTCDTQMASHKFTSLTLQAKKKKITCQTS</sequence>
<proteinExistence type="predicted"/>
<dbReference type="EMBL" id="GIFC01001193">
    <property type="protein sequence ID" value="MXU83276.1"/>
    <property type="molecule type" value="Transcribed_RNA"/>
</dbReference>
<name>A0A6B0U4Y1_IXORI</name>
<dbReference type="AlphaFoldDB" id="A0A6B0U4Y1"/>
<evidence type="ECO:0000313" key="1">
    <source>
        <dbReference type="EMBL" id="MXU83276.1"/>
    </source>
</evidence>
<protein>
    <submittedName>
        <fullName evidence="1">Uncharacterized protein</fullName>
    </submittedName>
</protein>
<reference evidence="1" key="1">
    <citation type="submission" date="2019-12" db="EMBL/GenBank/DDBJ databases">
        <title>An insight into the sialome of adult female Ixodes ricinus ticks feeding for 6 days.</title>
        <authorList>
            <person name="Perner J."/>
            <person name="Ribeiro J.M.C."/>
        </authorList>
    </citation>
    <scope>NUCLEOTIDE SEQUENCE</scope>
    <source>
        <strain evidence="1">Semi-engorged</strain>
        <tissue evidence="1">Salivary glands</tissue>
    </source>
</reference>
<organism evidence="1">
    <name type="scientific">Ixodes ricinus</name>
    <name type="common">Common tick</name>
    <name type="synonym">Acarus ricinus</name>
    <dbReference type="NCBI Taxonomy" id="34613"/>
    <lineage>
        <taxon>Eukaryota</taxon>
        <taxon>Metazoa</taxon>
        <taxon>Ecdysozoa</taxon>
        <taxon>Arthropoda</taxon>
        <taxon>Chelicerata</taxon>
        <taxon>Arachnida</taxon>
        <taxon>Acari</taxon>
        <taxon>Parasitiformes</taxon>
        <taxon>Ixodida</taxon>
        <taxon>Ixodoidea</taxon>
        <taxon>Ixodidae</taxon>
        <taxon>Ixodinae</taxon>
        <taxon>Ixodes</taxon>
    </lineage>
</organism>